<name>A0ABS3JCU9_9BACT</name>
<organism evidence="1 2">
    <name type="scientific">Fibrella forsythiae</name>
    <dbReference type="NCBI Taxonomy" id="2817061"/>
    <lineage>
        <taxon>Bacteria</taxon>
        <taxon>Pseudomonadati</taxon>
        <taxon>Bacteroidota</taxon>
        <taxon>Cytophagia</taxon>
        <taxon>Cytophagales</taxon>
        <taxon>Spirosomataceae</taxon>
        <taxon>Fibrella</taxon>
    </lineage>
</organism>
<dbReference type="EMBL" id="JAFMYW010000001">
    <property type="protein sequence ID" value="MBO0947266.1"/>
    <property type="molecule type" value="Genomic_DNA"/>
</dbReference>
<sequence>MNVQLNKQIVYSKKTRTYPSFEQVIVSGRIRGNDYELQAARTARQSKQLGRG</sequence>
<reference evidence="1 2" key="1">
    <citation type="submission" date="2021-03" db="EMBL/GenBank/DDBJ databases">
        <title>Fibrella sp. HMF5405 genome sequencing and assembly.</title>
        <authorList>
            <person name="Kang H."/>
            <person name="Kim H."/>
            <person name="Bae S."/>
            <person name="Joh K."/>
        </authorList>
    </citation>
    <scope>NUCLEOTIDE SEQUENCE [LARGE SCALE GENOMIC DNA]</scope>
    <source>
        <strain evidence="1 2">HMF5405</strain>
    </source>
</reference>
<keyword evidence="2" id="KW-1185">Reference proteome</keyword>
<gene>
    <name evidence="1" type="ORF">J2I46_01645</name>
</gene>
<comment type="caution">
    <text evidence="1">The sequence shown here is derived from an EMBL/GenBank/DDBJ whole genome shotgun (WGS) entry which is preliminary data.</text>
</comment>
<dbReference type="RefSeq" id="WP_207327182.1">
    <property type="nucleotide sequence ID" value="NZ_JAFMYW010000001.1"/>
</dbReference>
<dbReference type="Proteomes" id="UP000664628">
    <property type="component" value="Unassembled WGS sequence"/>
</dbReference>
<accession>A0ABS3JCU9</accession>
<proteinExistence type="predicted"/>
<protein>
    <submittedName>
        <fullName evidence="1">Uncharacterized protein</fullName>
    </submittedName>
</protein>
<evidence type="ECO:0000313" key="2">
    <source>
        <dbReference type="Proteomes" id="UP000664628"/>
    </source>
</evidence>
<evidence type="ECO:0000313" key="1">
    <source>
        <dbReference type="EMBL" id="MBO0947266.1"/>
    </source>
</evidence>